<dbReference type="OrthoDB" id="6198092at2"/>
<dbReference type="Proteomes" id="UP000185639">
    <property type="component" value="Unassembled WGS sequence"/>
</dbReference>
<sequence length="146" mass="16697">MKYMCDGHRQWLMDNPSELQPGWLRATSMGCEAMAGRQWQRATVCFGNAVEIAELELSRNPDKKAQQHYLDAAAQMMAAFRRLGDQQSCRFLFSRVLDQLGQLSVRTFCNESLALLRELTFGDLSTAEKSLWQKLSLSPVRREALH</sequence>
<dbReference type="RefSeq" id="WP_076514315.1">
    <property type="nucleotide sequence ID" value="NZ_FTOH01000002.1"/>
</dbReference>
<name>A0A1N7JQV2_9GAMM</name>
<organism evidence="1 2">
    <name type="scientific">Thalassolituus maritimus</name>
    <dbReference type="NCBI Taxonomy" id="484498"/>
    <lineage>
        <taxon>Bacteria</taxon>
        <taxon>Pseudomonadati</taxon>
        <taxon>Pseudomonadota</taxon>
        <taxon>Gammaproteobacteria</taxon>
        <taxon>Oceanospirillales</taxon>
        <taxon>Oceanospirillaceae</taxon>
        <taxon>Thalassolituus</taxon>
    </lineage>
</organism>
<proteinExistence type="predicted"/>
<evidence type="ECO:0000313" key="2">
    <source>
        <dbReference type="Proteomes" id="UP000185639"/>
    </source>
</evidence>
<evidence type="ECO:0000313" key="1">
    <source>
        <dbReference type="EMBL" id="SIS51742.1"/>
    </source>
</evidence>
<gene>
    <name evidence="1" type="ORF">SAMN05421686_102155</name>
</gene>
<dbReference type="AlphaFoldDB" id="A0A1N7JQV2"/>
<keyword evidence="2" id="KW-1185">Reference proteome</keyword>
<dbReference type="STRING" id="484498.SAMN05421686_102155"/>
<accession>A0A1N7JQV2</accession>
<dbReference type="EMBL" id="FTOH01000002">
    <property type="protein sequence ID" value="SIS51742.1"/>
    <property type="molecule type" value="Genomic_DNA"/>
</dbReference>
<protein>
    <submittedName>
        <fullName evidence="1">Uncharacterized protein</fullName>
    </submittedName>
</protein>
<reference evidence="2" key="1">
    <citation type="submission" date="2017-01" db="EMBL/GenBank/DDBJ databases">
        <authorList>
            <person name="Varghese N."/>
            <person name="Submissions S."/>
        </authorList>
    </citation>
    <scope>NUCLEOTIDE SEQUENCE [LARGE SCALE GENOMIC DNA]</scope>
    <source>
        <strain evidence="2">DSM 24913</strain>
    </source>
</reference>